<dbReference type="RefSeq" id="WP_093653182.1">
    <property type="nucleotide sequence ID" value="NZ_FNHI01000004.1"/>
</dbReference>
<keyword evidence="2" id="KW-0732">Signal</keyword>
<feature type="chain" id="PRO_5038966113" evidence="2">
    <location>
        <begin position="36"/>
        <end position="142"/>
    </location>
</feature>
<sequence length="142" mass="14932">MTDGAPSRRRCGLPRRLAPSVARATVLVAALAALAGCADPGSGTAPRPSPSPRTTPPQELCTRLVTQWAHRLLADGGSGYGDYQSMGLSNGQYEVLRTVLDAARAEQRSNGPDAAGELTDRLAERSCTERYRGGVPTGGPWQ</sequence>
<evidence type="ECO:0000313" key="3">
    <source>
        <dbReference type="EMBL" id="SDM12901.1"/>
    </source>
</evidence>
<keyword evidence="4" id="KW-1185">Reference proteome</keyword>
<dbReference type="STRING" id="1196353.SAMN05444921_104185"/>
<dbReference type="AlphaFoldDB" id="A0A1G9QPZ8"/>
<gene>
    <name evidence="3" type="ORF">SAMN05444921_104185</name>
</gene>
<name>A0A1G9QPZ8_9ACTN</name>
<dbReference type="Proteomes" id="UP000199063">
    <property type="component" value="Unassembled WGS sequence"/>
</dbReference>
<feature type="region of interest" description="Disordered" evidence="1">
    <location>
        <begin position="38"/>
        <end position="58"/>
    </location>
</feature>
<evidence type="ECO:0000256" key="1">
    <source>
        <dbReference type="SAM" id="MobiDB-lite"/>
    </source>
</evidence>
<dbReference type="EMBL" id="FNHI01000004">
    <property type="protein sequence ID" value="SDM12901.1"/>
    <property type="molecule type" value="Genomic_DNA"/>
</dbReference>
<organism evidence="3 4">
    <name type="scientific">Streptomyces wuyuanensis</name>
    <dbReference type="NCBI Taxonomy" id="1196353"/>
    <lineage>
        <taxon>Bacteria</taxon>
        <taxon>Bacillati</taxon>
        <taxon>Actinomycetota</taxon>
        <taxon>Actinomycetes</taxon>
        <taxon>Kitasatosporales</taxon>
        <taxon>Streptomycetaceae</taxon>
        <taxon>Streptomyces</taxon>
    </lineage>
</organism>
<dbReference type="GeneID" id="40828954"/>
<reference evidence="4" key="1">
    <citation type="submission" date="2016-10" db="EMBL/GenBank/DDBJ databases">
        <authorList>
            <person name="Varghese N."/>
            <person name="Submissions S."/>
        </authorList>
    </citation>
    <scope>NUCLEOTIDE SEQUENCE [LARGE SCALE GENOMIC DNA]</scope>
    <source>
        <strain evidence="4">CGMCC 4.7042</strain>
    </source>
</reference>
<evidence type="ECO:0000256" key="2">
    <source>
        <dbReference type="SAM" id="SignalP"/>
    </source>
</evidence>
<evidence type="ECO:0000313" key="4">
    <source>
        <dbReference type="Proteomes" id="UP000199063"/>
    </source>
</evidence>
<feature type="signal peptide" evidence="2">
    <location>
        <begin position="1"/>
        <end position="35"/>
    </location>
</feature>
<dbReference type="OrthoDB" id="3697710at2"/>
<protein>
    <submittedName>
        <fullName evidence="3">Uncharacterized protein</fullName>
    </submittedName>
</protein>
<accession>A0A1G9QPZ8</accession>
<proteinExistence type="predicted"/>